<dbReference type="InParanoid" id="A0A024FVK5"/>
<organism evidence="1 2">
    <name type="scientific">Albugo candida</name>
    <dbReference type="NCBI Taxonomy" id="65357"/>
    <lineage>
        <taxon>Eukaryota</taxon>
        <taxon>Sar</taxon>
        <taxon>Stramenopiles</taxon>
        <taxon>Oomycota</taxon>
        <taxon>Peronosporomycetes</taxon>
        <taxon>Albuginales</taxon>
        <taxon>Albuginaceae</taxon>
        <taxon>Albugo</taxon>
    </lineage>
</organism>
<evidence type="ECO:0000313" key="1">
    <source>
        <dbReference type="EMBL" id="CCI11198.1"/>
    </source>
</evidence>
<protein>
    <submittedName>
        <fullName evidence="1">Uncharacterized protein</fullName>
    </submittedName>
</protein>
<accession>A0A024FVK5</accession>
<sequence length="129" mass="14622">MVARIAHCSCCQPTDDSVMFIFFIFSVASIQTNQRLQLSLIYEGVCPLQHLLSVCDTKSHSNQATVNVPCFLYAILKVIQTRRLSMFQNKLIRRANIKDINGIWPHYLSGCIVAITTIKRKLHTLAVDL</sequence>
<dbReference type="EMBL" id="CAIX01000594">
    <property type="protein sequence ID" value="CCI11198.1"/>
    <property type="molecule type" value="Genomic_DNA"/>
</dbReference>
<reference evidence="1 2" key="1">
    <citation type="submission" date="2012-05" db="EMBL/GenBank/DDBJ databases">
        <title>Recombination and specialization in a pathogen metapopulation.</title>
        <authorList>
            <person name="Gardiner A."/>
            <person name="Kemen E."/>
            <person name="Schultz-Larsen T."/>
            <person name="MacLean D."/>
            <person name="Van Oosterhout C."/>
            <person name="Jones J.D.G."/>
        </authorList>
    </citation>
    <scope>NUCLEOTIDE SEQUENCE [LARGE SCALE GENOMIC DNA]</scope>
    <source>
        <strain evidence="1 2">Ac Nc2</strain>
    </source>
</reference>
<dbReference type="Proteomes" id="UP000053237">
    <property type="component" value="Unassembled WGS sequence"/>
</dbReference>
<evidence type="ECO:0000313" key="2">
    <source>
        <dbReference type="Proteomes" id="UP000053237"/>
    </source>
</evidence>
<gene>
    <name evidence="1" type="ORF">BN9_125380</name>
</gene>
<proteinExistence type="predicted"/>
<name>A0A024FVK5_9STRA</name>
<comment type="caution">
    <text evidence="1">The sequence shown here is derived from an EMBL/GenBank/DDBJ whole genome shotgun (WGS) entry which is preliminary data.</text>
</comment>
<keyword evidence="2" id="KW-1185">Reference proteome</keyword>
<dbReference type="AlphaFoldDB" id="A0A024FVK5"/>